<keyword evidence="19" id="KW-1185">Reference proteome</keyword>
<evidence type="ECO:0000313" key="19">
    <source>
        <dbReference type="Proteomes" id="UP001530377"/>
    </source>
</evidence>
<comment type="catalytic activity">
    <reaction evidence="13">
        <text>butanoyl-CoA + oxidized [electron-transfer flavoprotein] + H(+) = (2E)-butenoyl-CoA + reduced [electron-transfer flavoprotein]</text>
        <dbReference type="Rhea" id="RHEA:24004"/>
        <dbReference type="Rhea" id="RHEA-COMP:10685"/>
        <dbReference type="Rhea" id="RHEA-COMP:10686"/>
        <dbReference type="ChEBI" id="CHEBI:15378"/>
        <dbReference type="ChEBI" id="CHEBI:57332"/>
        <dbReference type="ChEBI" id="CHEBI:57371"/>
        <dbReference type="ChEBI" id="CHEBI:57692"/>
        <dbReference type="ChEBI" id="CHEBI:58307"/>
        <dbReference type="EC" id="1.3.8.1"/>
    </reaction>
    <physiologicalReaction direction="left-to-right" evidence="13">
        <dbReference type="Rhea" id="RHEA:24005"/>
    </physiologicalReaction>
</comment>
<evidence type="ECO:0000259" key="17">
    <source>
        <dbReference type="Pfam" id="PF02771"/>
    </source>
</evidence>
<dbReference type="InterPro" id="IPR046373">
    <property type="entry name" value="Acyl-CoA_Oxase/DH_mid-dom_sf"/>
</dbReference>
<dbReference type="PROSITE" id="PS00073">
    <property type="entry name" value="ACYL_COA_DH_2"/>
    <property type="match status" value="1"/>
</dbReference>
<evidence type="ECO:0000256" key="14">
    <source>
        <dbReference type="RuleBase" id="RU362125"/>
    </source>
</evidence>
<sequence>MRLATSLLRNLHSQAANASAAAAAARRRVMDTASTRIVVGRCRDGNDGGMATRLARCRNRSYTTHSQLPSEHQMVYEMCRKFADEELSPNAGRWDREHSFPTEAVNKLAELGMMGINVSSDHGGSELDALSYAIAMEEISRGCASVGVIMSAHNSLYLYPIDAFGSDELKERFVAPWTGHTKDEKGRLRIGCFGLSEPGNGSDAGAATTTATDDGDEWIINGTKAWITNAHESSAAIVFATTDKSLKHKGISAFVVPMDAPGFSLGAKEDKLGIRASSTSNLIMDNVRIPKSNLIGQPGQGFKIAMQTLDGGRIGVAGQALGIASASIDCAVKYALERHAFGKPIAEMQTIQTKISQMTLARDAARLLTWRAAQLKDNKEKFTREAAMAKLAASEAATMCAHQAIQILGGMGYVSDMPAERHYRDARITEIYEGTSEIQHLVIAGDVLKEYRQNY</sequence>
<evidence type="ECO:0000256" key="4">
    <source>
        <dbReference type="ARBA" id="ARBA00012046"/>
    </source>
</evidence>
<protein>
    <recommendedName>
        <fullName evidence="9">Short-chain specific acyl-CoA dehydrogenase, mitochondrial</fullName>
        <ecNumber evidence="4">1.3.8.1</ecNumber>
    </recommendedName>
    <alternativeName>
        <fullName evidence="8">Butyryl-CoA dehydrogenase</fullName>
    </alternativeName>
</protein>
<dbReference type="SUPFAM" id="SSF56645">
    <property type="entry name" value="Acyl-CoA dehydrogenase NM domain-like"/>
    <property type="match status" value="1"/>
</dbReference>
<evidence type="ECO:0000256" key="13">
    <source>
        <dbReference type="ARBA" id="ARBA00050758"/>
    </source>
</evidence>
<comment type="similarity">
    <text evidence="3 14">Belongs to the acyl-CoA dehydrogenase family.</text>
</comment>
<feature type="domain" description="Acyl-CoA oxidase/dehydrogenase middle" evidence="16">
    <location>
        <begin position="192"/>
        <end position="287"/>
    </location>
</feature>
<dbReference type="Pfam" id="PF02770">
    <property type="entry name" value="Acyl-CoA_dh_M"/>
    <property type="match status" value="1"/>
</dbReference>
<dbReference type="InterPro" id="IPR036250">
    <property type="entry name" value="AcylCo_DH-like_C"/>
</dbReference>
<comment type="function">
    <text evidence="10">Short-chain specific acyl-CoA dehydrogenase is one of the acyl-CoA dehydrogenases that catalyze the first step of mitochondrial fatty acid beta-oxidation, an aerobic process breaking down fatty acids into acetyl-CoA and allowing the production of energy from fats. The first step of fatty acid beta-oxidation consists in the removal of one hydrogen from C-2 and C-3 of the straight-chain fatty acyl-CoA thioester, resulting in the formation of trans-2-enoyl-CoA. Among the different mitochondrial acyl-CoA dehydrogenases, short-chain specific acyl-CoA dehydrogenase acts specifically on acyl-CoAs with saturated 4 to 6 carbons long primary chains.</text>
</comment>
<dbReference type="Gene3D" id="2.40.110.10">
    <property type="entry name" value="Butyryl-CoA Dehydrogenase, subunit A, domain 2"/>
    <property type="match status" value="1"/>
</dbReference>
<proteinExistence type="inferred from homology"/>
<comment type="cofactor">
    <cofactor evidence="1 14">
        <name>FAD</name>
        <dbReference type="ChEBI" id="CHEBI:57692"/>
    </cofactor>
</comment>
<gene>
    <name evidence="18" type="ORF">ACHAXA_005226</name>
</gene>
<comment type="caution">
    <text evidence="18">The sequence shown here is derived from an EMBL/GenBank/DDBJ whole genome shotgun (WGS) entry which is preliminary data.</text>
</comment>
<evidence type="ECO:0000259" key="16">
    <source>
        <dbReference type="Pfam" id="PF02770"/>
    </source>
</evidence>
<evidence type="ECO:0000313" key="18">
    <source>
        <dbReference type="EMBL" id="KAL3823038.1"/>
    </source>
</evidence>
<keyword evidence="5 14" id="KW-0285">Flavoprotein</keyword>
<evidence type="ECO:0000256" key="6">
    <source>
        <dbReference type="ARBA" id="ARBA00022827"/>
    </source>
</evidence>
<evidence type="ECO:0000256" key="9">
    <source>
        <dbReference type="ARBA" id="ARBA00044204"/>
    </source>
</evidence>
<dbReference type="InterPro" id="IPR009100">
    <property type="entry name" value="AcylCoA_DH/oxidase_NM_dom_sf"/>
</dbReference>
<dbReference type="InterPro" id="IPR013786">
    <property type="entry name" value="AcylCoA_DH/ox_N"/>
</dbReference>
<dbReference type="AlphaFoldDB" id="A0ABD3SF84"/>
<dbReference type="GO" id="GO:0016937">
    <property type="term" value="F:short-chain fatty acyl-CoA dehydrogenase activity"/>
    <property type="evidence" value="ECO:0007669"/>
    <property type="project" value="UniProtKB-EC"/>
</dbReference>
<comment type="catalytic activity">
    <reaction evidence="12">
        <text>hexanoyl-CoA + oxidized [electron-transfer flavoprotein] + H(+) = (2E)-hexenoyl-CoA + reduced [electron-transfer flavoprotein]</text>
        <dbReference type="Rhea" id="RHEA:43464"/>
        <dbReference type="Rhea" id="RHEA-COMP:10685"/>
        <dbReference type="Rhea" id="RHEA-COMP:10686"/>
        <dbReference type="ChEBI" id="CHEBI:15378"/>
        <dbReference type="ChEBI" id="CHEBI:57692"/>
        <dbReference type="ChEBI" id="CHEBI:58307"/>
        <dbReference type="ChEBI" id="CHEBI:62077"/>
        <dbReference type="ChEBI" id="CHEBI:62620"/>
    </reaction>
    <physiologicalReaction direction="left-to-right" evidence="12">
        <dbReference type="Rhea" id="RHEA:43465"/>
    </physiologicalReaction>
</comment>
<feature type="domain" description="Acyl-CoA dehydrogenase/oxidase N-terminal" evidence="17">
    <location>
        <begin position="70"/>
        <end position="176"/>
    </location>
</feature>
<dbReference type="SUPFAM" id="SSF47203">
    <property type="entry name" value="Acyl-CoA dehydrogenase C-terminal domain-like"/>
    <property type="match status" value="1"/>
</dbReference>
<evidence type="ECO:0000256" key="10">
    <source>
        <dbReference type="ARBA" id="ARBA00045387"/>
    </source>
</evidence>
<dbReference type="FunFam" id="1.10.540.10:FF:000002">
    <property type="entry name" value="Acyl-CoA dehydrogenase FadE19"/>
    <property type="match status" value="1"/>
</dbReference>
<keyword evidence="7 14" id="KW-0560">Oxidoreductase</keyword>
<evidence type="ECO:0000256" key="5">
    <source>
        <dbReference type="ARBA" id="ARBA00022630"/>
    </source>
</evidence>
<dbReference type="PANTHER" id="PTHR43884:SF12">
    <property type="entry name" value="ISOVALERYL-COA DEHYDROGENASE, MITOCHONDRIAL-RELATED"/>
    <property type="match status" value="1"/>
</dbReference>
<evidence type="ECO:0000259" key="15">
    <source>
        <dbReference type="Pfam" id="PF00441"/>
    </source>
</evidence>
<evidence type="ECO:0000256" key="1">
    <source>
        <dbReference type="ARBA" id="ARBA00001974"/>
    </source>
</evidence>
<accession>A0ABD3SF84</accession>
<dbReference type="CDD" id="cd01158">
    <property type="entry name" value="SCAD_SBCAD"/>
    <property type="match status" value="1"/>
</dbReference>
<organism evidence="18 19">
    <name type="scientific">Cyclostephanos tholiformis</name>
    <dbReference type="NCBI Taxonomy" id="382380"/>
    <lineage>
        <taxon>Eukaryota</taxon>
        <taxon>Sar</taxon>
        <taxon>Stramenopiles</taxon>
        <taxon>Ochrophyta</taxon>
        <taxon>Bacillariophyta</taxon>
        <taxon>Coscinodiscophyceae</taxon>
        <taxon>Thalassiosirophycidae</taxon>
        <taxon>Stephanodiscales</taxon>
        <taxon>Stephanodiscaceae</taxon>
        <taxon>Cyclostephanos</taxon>
    </lineage>
</organism>
<dbReference type="PROSITE" id="PS00072">
    <property type="entry name" value="ACYL_COA_DH_1"/>
    <property type="match status" value="1"/>
</dbReference>
<feature type="domain" description="Acyl-CoA dehydrogenase/oxidase C-terminal" evidence="15">
    <location>
        <begin position="299"/>
        <end position="445"/>
    </location>
</feature>
<dbReference type="EC" id="1.3.8.1" evidence="4"/>
<dbReference type="EMBL" id="JALLPB020000048">
    <property type="protein sequence ID" value="KAL3823038.1"/>
    <property type="molecule type" value="Genomic_DNA"/>
</dbReference>
<dbReference type="FunFam" id="2.40.110.10:FF:000001">
    <property type="entry name" value="Acyl-CoA dehydrogenase, mitochondrial"/>
    <property type="match status" value="1"/>
</dbReference>
<dbReference type="InterPro" id="IPR037069">
    <property type="entry name" value="AcylCoA_DH/ox_N_sf"/>
</dbReference>
<dbReference type="InterPro" id="IPR009075">
    <property type="entry name" value="AcylCo_DH/oxidase_C"/>
</dbReference>
<dbReference type="Pfam" id="PF00441">
    <property type="entry name" value="Acyl-CoA_dh_1"/>
    <property type="match status" value="1"/>
</dbReference>
<dbReference type="InterPro" id="IPR006091">
    <property type="entry name" value="Acyl-CoA_Oxase/DH_mid-dom"/>
</dbReference>
<dbReference type="FunFam" id="1.20.140.10:FF:000004">
    <property type="entry name" value="Acyl-CoA dehydrogenase FadE25"/>
    <property type="match status" value="1"/>
</dbReference>
<dbReference type="InterPro" id="IPR006089">
    <property type="entry name" value="Acyl-CoA_DH_CS"/>
</dbReference>
<evidence type="ECO:0000256" key="2">
    <source>
        <dbReference type="ARBA" id="ARBA00005198"/>
    </source>
</evidence>
<dbReference type="PANTHER" id="PTHR43884">
    <property type="entry name" value="ACYL-COA DEHYDROGENASE"/>
    <property type="match status" value="1"/>
</dbReference>
<comment type="pathway">
    <text evidence="2">Lipid metabolism; mitochondrial fatty acid beta-oxidation.</text>
</comment>
<dbReference type="Proteomes" id="UP001530377">
    <property type="component" value="Unassembled WGS sequence"/>
</dbReference>
<dbReference type="Gene3D" id="1.20.140.10">
    <property type="entry name" value="Butyryl-CoA Dehydrogenase, subunit A, domain 3"/>
    <property type="match status" value="1"/>
</dbReference>
<keyword evidence="6 14" id="KW-0274">FAD</keyword>
<comment type="catalytic activity">
    <reaction evidence="11">
        <text>pentanoyl-CoA + oxidized [electron-transfer flavoprotein] + H(+) = (2E)-pentenoyl-CoA + reduced [electron-transfer flavoprotein]</text>
        <dbReference type="Rhea" id="RHEA:43456"/>
        <dbReference type="Rhea" id="RHEA-COMP:10685"/>
        <dbReference type="Rhea" id="RHEA-COMP:10686"/>
        <dbReference type="ChEBI" id="CHEBI:15378"/>
        <dbReference type="ChEBI" id="CHEBI:57389"/>
        <dbReference type="ChEBI" id="CHEBI:57692"/>
        <dbReference type="ChEBI" id="CHEBI:58307"/>
        <dbReference type="ChEBI" id="CHEBI:86160"/>
    </reaction>
    <physiologicalReaction direction="left-to-right" evidence="11">
        <dbReference type="Rhea" id="RHEA:43457"/>
    </physiologicalReaction>
</comment>
<reference evidence="18 19" key="1">
    <citation type="submission" date="2024-10" db="EMBL/GenBank/DDBJ databases">
        <title>Updated reference genomes for cyclostephanoid diatoms.</title>
        <authorList>
            <person name="Roberts W.R."/>
            <person name="Alverson A.J."/>
        </authorList>
    </citation>
    <scope>NUCLEOTIDE SEQUENCE [LARGE SCALE GENOMIC DNA]</scope>
    <source>
        <strain evidence="18 19">AJA228-03</strain>
    </source>
</reference>
<dbReference type="Pfam" id="PF02771">
    <property type="entry name" value="Acyl-CoA_dh_N"/>
    <property type="match status" value="1"/>
</dbReference>
<evidence type="ECO:0000256" key="7">
    <source>
        <dbReference type="ARBA" id="ARBA00023002"/>
    </source>
</evidence>
<name>A0ABD3SF84_9STRA</name>
<evidence type="ECO:0000256" key="11">
    <source>
        <dbReference type="ARBA" id="ARBA00048499"/>
    </source>
</evidence>
<evidence type="ECO:0000256" key="12">
    <source>
        <dbReference type="ARBA" id="ARBA00049192"/>
    </source>
</evidence>
<dbReference type="Gene3D" id="1.10.540.10">
    <property type="entry name" value="Acyl-CoA dehydrogenase/oxidase, N-terminal domain"/>
    <property type="match status" value="1"/>
</dbReference>
<evidence type="ECO:0000256" key="8">
    <source>
        <dbReference type="ARBA" id="ARBA00031895"/>
    </source>
</evidence>
<evidence type="ECO:0000256" key="3">
    <source>
        <dbReference type="ARBA" id="ARBA00009347"/>
    </source>
</evidence>